<dbReference type="CDD" id="cd07153">
    <property type="entry name" value="Fur_like"/>
    <property type="match status" value="1"/>
</dbReference>
<dbReference type="Gene3D" id="1.10.10.10">
    <property type="entry name" value="Winged helix-like DNA-binding domain superfamily/Winged helix DNA-binding domain"/>
    <property type="match status" value="1"/>
</dbReference>
<proteinExistence type="inferred from homology"/>
<feature type="binding site" evidence="7">
    <location>
        <position position="118"/>
    </location>
    <ligand>
        <name>Zn(2+)</name>
        <dbReference type="ChEBI" id="CHEBI:29105"/>
    </ligand>
</feature>
<evidence type="ECO:0000256" key="1">
    <source>
        <dbReference type="ARBA" id="ARBA00007957"/>
    </source>
</evidence>
<dbReference type="InterPro" id="IPR002481">
    <property type="entry name" value="FUR"/>
</dbReference>
<dbReference type="GO" id="GO:0000976">
    <property type="term" value="F:transcription cis-regulatory region binding"/>
    <property type="evidence" value="ECO:0007669"/>
    <property type="project" value="TreeGrafter"/>
</dbReference>
<dbReference type="GO" id="GO:0005829">
    <property type="term" value="C:cytosol"/>
    <property type="evidence" value="ECO:0007669"/>
    <property type="project" value="TreeGrafter"/>
</dbReference>
<keyword evidence="2" id="KW-0678">Repressor</keyword>
<evidence type="ECO:0000256" key="4">
    <source>
        <dbReference type="ARBA" id="ARBA00023015"/>
    </source>
</evidence>
<feature type="binding site" evidence="7">
    <location>
        <position position="158"/>
    </location>
    <ligand>
        <name>Zn(2+)</name>
        <dbReference type="ChEBI" id="CHEBI:29105"/>
    </ligand>
</feature>
<dbReference type="Proteomes" id="UP000298133">
    <property type="component" value="Unassembled WGS sequence"/>
</dbReference>
<evidence type="ECO:0000256" key="7">
    <source>
        <dbReference type="PIRSR" id="PIRSR602481-1"/>
    </source>
</evidence>
<dbReference type="OrthoDB" id="9801127at2"/>
<dbReference type="Pfam" id="PF01475">
    <property type="entry name" value="FUR"/>
    <property type="match status" value="1"/>
</dbReference>
<evidence type="ECO:0000256" key="2">
    <source>
        <dbReference type="ARBA" id="ARBA00022491"/>
    </source>
</evidence>
<evidence type="ECO:0000313" key="9">
    <source>
        <dbReference type="Proteomes" id="UP000298133"/>
    </source>
</evidence>
<comment type="cofactor">
    <cofactor evidence="7">
        <name>Zn(2+)</name>
        <dbReference type="ChEBI" id="CHEBI:29105"/>
    </cofactor>
    <text evidence="7">Binds 1 zinc ion per subunit.</text>
</comment>
<dbReference type="GO" id="GO:0045892">
    <property type="term" value="P:negative regulation of DNA-templated transcription"/>
    <property type="evidence" value="ECO:0007669"/>
    <property type="project" value="TreeGrafter"/>
</dbReference>
<dbReference type="Gene3D" id="3.30.1490.190">
    <property type="match status" value="1"/>
</dbReference>
<dbReference type="GO" id="GO:0003700">
    <property type="term" value="F:DNA-binding transcription factor activity"/>
    <property type="evidence" value="ECO:0007669"/>
    <property type="project" value="InterPro"/>
</dbReference>
<feature type="binding site" evidence="7">
    <location>
        <position position="115"/>
    </location>
    <ligand>
        <name>Zn(2+)</name>
        <dbReference type="ChEBI" id="CHEBI:29105"/>
    </ligand>
</feature>
<dbReference type="InterPro" id="IPR043135">
    <property type="entry name" value="Fur_C"/>
</dbReference>
<keyword evidence="9" id="KW-1185">Reference proteome</keyword>
<name>A0A4Y8UKV2_9GAMM</name>
<protein>
    <submittedName>
        <fullName evidence="8">Transcriptional repressor</fullName>
    </submittedName>
</protein>
<dbReference type="AlphaFoldDB" id="A0A4Y8UKV2"/>
<evidence type="ECO:0000256" key="5">
    <source>
        <dbReference type="ARBA" id="ARBA00023125"/>
    </source>
</evidence>
<reference evidence="8 9" key="1">
    <citation type="submission" date="2019-03" db="EMBL/GenBank/DDBJ databases">
        <title>Draft genome of Gammaproteobacteria bacterium LSUCC0057, a member of the SAR92 clade.</title>
        <authorList>
            <person name="Lanclos V.C."/>
            <person name="Doiron C."/>
            <person name="Henson M.W."/>
            <person name="Thrash J.C."/>
        </authorList>
    </citation>
    <scope>NUCLEOTIDE SEQUENCE [LARGE SCALE GENOMIC DNA]</scope>
    <source>
        <strain evidence="8 9">LSUCC0057</strain>
    </source>
</reference>
<keyword evidence="7" id="KW-0479">Metal-binding</keyword>
<dbReference type="GO" id="GO:1900376">
    <property type="term" value="P:regulation of secondary metabolite biosynthetic process"/>
    <property type="evidence" value="ECO:0007669"/>
    <property type="project" value="TreeGrafter"/>
</dbReference>
<organism evidence="8 9">
    <name type="scientific">Gammaproteobacteria bacterium LSUCC0057</name>
    <dbReference type="NCBI Taxonomy" id="2559237"/>
    <lineage>
        <taxon>Bacteria</taxon>
        <taxon>Pseudomonadati</taxon>
        <taxon>Pseudomonadota</taxon>
        <taxon>Gammaproteobacteria</taxon>
        <taxon>Cellvibrionales</taxon>
        <taxon>Porticoccaceae</taxon>
        <taxon>SAR92 clade</taxon>
    </lineage>
</organism>
<comment type="similarity">
    <text evidence="1">Belongs to the Fur family.</text>
</comment>
<dbReference type="SUPFAM" id="SSF46785">
    <property type="entry name" value="Winged helix' DNA-binding domain"/>
    <property type="match status" value="1"/>
</dbReference>
<dbReference type="InterPro" id="IPR036390">
    <property type="entry name" value="WH_DNA-bd_sf"/>
</dbReference>
<sequence>MLTNAKAVHHPHDHLRCVNSALARARALCSARRARLTPLREAVLRLLWQSHRPLGAYQIQQQLSQINRKAVAAPTVYRALEFFLELGLIHRISSLNAYIGCPFPESDHSDMFLICNDCGNAAEVSHSHVNQLLMQTAKRADFQLASQSLELYGQCAQCRDLADSGAQWVR</sequence>
<keyword evidence="6" id="KW-0804">Transcription</keyword>
<dbReference type="EMBL" id="SPIA01000002">
    <property type="protein sequence ID" value="TFH67913.1"/>
    <property type="molecule type" value="Genomic_DNA"/>
</dbReference>
<keyword evidence="5" id="KW-0238">DNA-binding</keyword>
<evidence type="ECO:0000256" key="3">
    <source>
        <dbReference type="ARBA" id="ARBA00022833"/>
    </source>
</evidence>
<comment type="caution">
    <text evidence="8">The sequence shown here is derived from an EMBL/GenBank/DDBJ whole genome shotgun (WGS) entry which is preliminary data.</text>
</comment>
<evidence type="ECO:0000256" key="6">
    <source>
        <dbReference type="ARBA" id="ARBA00023163"/>
    </source>
</evidence>
<evidence type="ECO:0000313" key="8">
    <source>
        <dbReference type="EMBL" id="TFH67913.1"/>
    </source>
</evidence>
<keyword evidence="4" id="KW-0805">Transcription regulation</keyword>
<feature type="binding site" evidence="7">
    <location>
        <position position="155"/>
    </location>
    <ligand>
        <name>Zn(2+)</name>
        <dbReference type="ChEBI" id="CHEBI:29105"/>
    </ligand>
</feature>
<dbReference type="InterPro" id="IPR036388">
    <property type="entry name" value="WH-like_DNA-bd_sf"/>
</dbReference>
<dbReference type="PANTHER" id="PTHR33202:SF6">
    <property type="entry name" value="ZINC UPTAKE REGULATION PROTEIN"/>
    <property type="match status" value="1"/>
</dbReference>
<dbReference type="GO" id="GO:0008270">
    <property type="term" value="F:zinc ion binding"/>
    <property type="evidence" value="ECO:0007669"/>
    <property type="project" value="TreeGrafter"/>
</dbReference>
<accession>A0A4Y8UKV2</accession>
<dbReference type="PANTHER" id="PTHR33202">
    <property type="entry name" value="ZINC UPTAKE REGULATION PROTEIN"/>
    <property type="match status" value="1"/>
</dbReference>
<keyword evidence="3 7" id="KW-0862">Zinc</keyword>
<gene>
    <name evidence="8" type="ORF">E3W66_06610</name>
</gene>